<dbReference type="PANTHER" id="PTHR30441:SF8">
    <property type="entry name" value="DUF748 DOMAIN-CONTAINING PROTEIN"/>
    <property type="match status" value="1"/>
</dbReference>
<dbReference type="Proteomes" id="UP000823847">
    <property type="component" value="Unassembled WGS sequence"/>
</dbReference>
<keyword evidence="2" id="KW-0812">Transmembrane</keyword>
<evidence type="ECO:0000256" key="1">
    <source>
        <dbReference type="SAM" id="MobiDB-lite"/>
    </source>
</evidence>
<dbReference type="GO" id="GO:0090313">
    <property type="term" value="P:regulation of protein targeting to membrane"/>
    <property type="evidence" value="ECO:0007669"/>
    <property type="project" value="TreeGrafter"/>
</dbReference>
<keyword evidence="2" id="KW-1133">Transmembrane helix</keyword>
<keyword evidence="2" id="KW-0472">Membrane</keyword>
<feature type="transmembrane region" description="Helical" evidence="2">
    <location>
        <begin position="7"/>
        <end position="31"/>
    </location>
</feature>
<comment type="caution">
    <text evidence="3">The sequence shown here is derived from an EMBL/GenBank/DDBJ whole genome shotgun (WGS) entry which is preliminary data.</text>
</comment>
<reference evidence="3" key="2">
    <citation type="submission" date="2021-04" db="EMBL/GenBank/DDBJ databases">
        <authorList>
            <person name="Gilroy R."/>
        </authorList>
    </citation>
    <scope>NUCLEOTIDE SEQUENCE</scope>
    <source>
        <strain evidence="3">ChiHecec2B26-12326</strain>
    </source>
</reference>
<proteinExistence type="predicted"/>
<dbReference type="AlphaFoldDB" id="A0A9D2BQB3"/>
<evidence type="ECO:0000313" key="4">
    <source>
        <dbReference type="Proteomes" id="UP000823847"/>
    </source>
</evidence>
<dbReference type="InterPro" id="IPR052894">
    <property type="entry name" value="AsmA-related"/>
</dbReference>
<evidence type="ECO:0000313" key="3">
    <source>
        <dbReference type="EMBL" id="HIX86472.1"/>
    </source>
</evidence>
<gene>
    <name evidence="3" type="ORF">H9848_07685</name>
</gene>
<dbReference type="GO" id="GO:0005886">
    <property type="term" value="C:plasma membrane"/>
    <property type="evidence" value="ECO:0007669"/>
    <property type="project" value="TreeGrafter"/>
</dbReference>
<feature type="region of interest" description="Disordered" evidence="1">
    <location>
        <begin position="641"/>
        <end position="663"/>
    </location>
</feature>
<protein>
    <submittedName>
        <fullName evidence="3">AsmA family protein</fullName>
    </submittedName>
</protein>
<sequence length="1090" mass="120722">MKRRGKRIIWIVLSVLFGIIFVLPLAGFGILKWGILPPERLTPLVVSQANALIDGKLDCERVELTYFETYPYLGVKLTNGSLISRQAQDSASRAEDALNVPADSLLSFKKVIVVVNPTEYLFNGKVSIPWVVLDSVRIYGYVNEAGKANWEIYRSAPDTARADTLTTDTTAMPVIDLKRLRIRDARVVYDDRQQDLYTEVDGFSLRMDGELTRRGSKIDLETGFSSIAFYSPSYTLNNHLSMRFKGGLFLADSLRGLGLKDAELWVNDLPFTANGFVLPATEARPARINMDFGLKVSDLNDLLAFVPDEFFKNRDKIKAEGSILLDGDIRGELGDSVVPTINLCCKVEDGAYHVKGVEHGIDLLRLDVDLHLNGPHPDSSYVSLEELTVKGKNTSLTMSGEVWNMWDNPAIRARMNGQMDFTGLAKDFLNPDTLLLDGMLKADIAAEFTVDDVVNSRIDKIKAAGMLDIDRFKAFSKVLGVDMYIAGTRLFMGSTEKASRYLRTNEQLNATLTVDTLNLRYKEDIRTNIGGLRIVANTTPAIDTTAVIPLTAGVDFDHLRSRLPDSTWVIAGKTSLKGGIKGSTTDKKVPMAVATISVDTLRYVSMPLRSGMMLAGSRITLEALPYREAIRQRWIRERVASGDTTRRRPSAATRARRGRSARVDTTASDNVLRRWEARGHIGFEHMRGFSRMFPLPMRIDGTDLRFSTSNVTLSGARVRLGKSDFTLSGDIEGIRQSILRGGKLKATFGLKSDLLDCNQLMAAINRGTRFAERMASGVAGTFTEDSVEALASAPELETGLSADSVATDSVPQVFVVPKFLDVTFNTDAKKILFRDLELEEVKGRVTVKNQSVELSNLYMDSNIGSGGLTMIYTARDASGASMGFDLGMRRIQIAKLIGLFPAIDSLVPMLRSFEGVVDCQMTATCKADSTMSIELPSLSASCYLSGRDMVLLDGETFAEISKTLMFKNKERNMIDSIAVDLAIRDSKIEVFPFLVEMDRYKVAVGGTHNLDMTFDYHISVLKSPVPFKLGLNISGNLDDFKFRIGKCKYKDFLKPAKQAELDSTRRDVRQGIRDAIRRQIREQGFTADAG</sequence>
<name>A0A9D2BQB3_9BACT</name>
<evidence type="ECO:0000256" key="2">
    <source>
        <dbReference type="SAM" id="Phobius"/>
    </source>
</evidence>
<dbReference type="EMBL" id="DXEN01000059">
    <property type="protein sequence ID" value="HIX86472.1"/>
    <property type="molecule type" value="Genomic_DNA"/>
</dbReference>
<accession>A0A9D2BQB3</accession>
<dbReference type="PANTHER" id="PTHR30441">
    <property type="entry name" value="DUF748 DOMAIN-CONTAINING PROTEIN"/>
    <property type="match status" value="1"/>
</dbReference>
<reference evidence="3" key="1">
    <citation type="journal article" date="2021" name="PeerJ">
        <title>Extensive microbial diversity within the chicken gut microbiome revealed by metagenomics and culture.</title>
        <authorList>
            <person name="Gilroy R."/>
            <person name="Ravi A."/>
            <person name="Getino M."/>
            <person name="Pursley I."/>
            <person name="Horton D.L."/>
            <person name="Alikhan N.F."/>
            <person name="Baker D."/>
            <person name="Gharbi K."/>
            <person name="Hall N."/>
            <person name="Watson M."/>
            <person name="Adriaenssens E.M."/>
            <person name="Foster-Nyarko E."/>
            <person name="Jarju S."/>
            <person name="Secka A."/>
            <person name="Antonio M."/>
            <person name="Oren A."/>
            <person name="Chaudhuri R.R."/>
            <person name="La Ragione R."/>
            <person name="Hildebrand F."/>
            <person name="Pallen M.J."/>
        </authorList>
    </citation>
    <scope>NUCLEOTIDE SEQUENCE</scope>
    <source>
        <strain evidence="3">ChiHecec2B26-12326</strain>
    </source>
</reference>
<organism evidence="3 4">
    <name type="scientific">Candidatus Parabacteroides intestinigallinarum</name>
    <dbReference type="NCBI Taxonomy" id="2838722"/>
    <lineage>
        <taxon>Bacteria</taxon>
        <taxon>Pseudomonadati</taxon>
        <taxon>Bacteroidota</taxon>
        <taxon>Bacteroidia</taxon>
        <taxon>Bacteroidales</taxon>
        <taxon>Tannerellaceae</taxon>
        <taxon>Parabacteroides</taxon>
    </lineage>
</organism>